<reference evidence="1" key="1">
    <citation type="submission" date="2022-05" db="EMBL/GenBank/DDBJ databases">
        <title>The Musa troglodytarum L. genome provides insights into the mechanism of non-climacteric behaviour and enrichment of carotenoids.</title>
        <authorList>
            <person name="Wang J."/>
        </authorList>
    </citation>
    <scope>NUCLEOTIDE SEQUENCE</scope>
    <source>
        <tissue evidence="1">Leaf</tissue>
    </source>
</reference>
<dbReference type="AlphaFoldDB" id="A0A9E7FC24"/>
<evidence type="ECO:0000313" key="1">
    <source>
        <dbReference type="EMBL" id="URD92570.1"/>
    </source>
</evidence>
<sequence length="65" mass="7425">SIFCAPSQKFKILAIPNLLALGKLHKLGFAKKRDGHKLCIKSKFDQFFACHLKNSKSWLFPTCYP</sequence>
<dbReference type="EMBL" id="CP097505">
    <property type="protein sequence ID" value="URD92570.1"/>
    <property type="molecule type" value="Genomic_DNA"/>
</dbReference>
<gene>
    <name evidence="1" type="ORF">MUK42_37234</name>
</gene>
<feature type="non-terminal residue" evidence="1">
    <location>
        <position position="1"/>
    </location>
</feature>
<organism evidence="1 2">
    <name type="scientific">Musa troglodytarum</name>
    <name type="common">fe'i banana</name>
    <dbReference type="NCBI Taxonomy" id="320322"/>
    <lineage>
        <taxon>Eukaryota</taxon>
        <taxon>Viridiplantae</taxon>
        <taxon>Streptophyta</taxon>
        <taxon>Embryophyta</taxon>
        <taxon>Tracheophyta</taxon>
        <taxon>Spermatophyta</taxon>
        <taxon>Magnoliopsida</taxon>
        <taxon>Liliopsida</taxon>
        <taxon>Zingiberales</taxon>
        <taxon>Musaceae</taxon>
        <taxon>Musa</taxon>
    </lineage>
</organism>
<protein>
    <submittedName>
        <fullName evidence="1">Uncharacterized protein</fullName>
    </submittedName>
</protein>
<dbReference type="Proteomes" id="UP001055439">
    <property type="component" value="Chromosome 3"/>
</dbReference>
<keyword evidence="2" id="KW-1185">Reference proteome</keyword>
<name>A0A9E7FC24_9LILI</name>
<accession>A0A9E7FC24</accession>
<proteinExistence type="predicted"/>
<evidence type="ECO:0000313" key="2">
    <source>
        <dbReference type="Proteomes" id="UP001055439"/>
    </source>
</evidence>